<name>A0A8S5NMF4_9CAUD</name>
<accession>A0A8S5NMF4</accession>
<evidence type="ECO:0000313" key="2">
    <source>
        <dbReference type="EMBL" id="DAD95535.1"/>
    </source>
</evidence>
<dbReference type="EMBL" id="BK015194">
    <property type="protein sequence ID" value="DAD95535.1"/>
    <property type="molecule type" value="Genomic_DNA"/>
</dbReference>
<protein>
    <submittedName>
        <fullName evidence="2">PORTAL PROTEIN</fullName>
    </submittedName>
</protein>
<proteinExistence type="predicted"/>
<evidence type="ECO:0000256" key="1">
    <source>
        <dbReference type="SAM" id="MobiDB-lite"/>
    </source>
</evidence>
<dbReference type="Pfam" id="PF05133">
    <property type="entry name" value="SPP1_portal"/>
    <property type="match status" value="1"/>
</dbReference>
<sequence>MKELLSQYMPGHAMYMVRCDIADRYYKNQSDILYGEEKKDEEGHPLRNADNRIPRNFHGLMVNQKAAYAFTTPPTFDIGNSKANSEILKSLGDEYRKECMELCVNAANAGVAWIHYWTNEFNDFEWAVINSKQIVPIWNKSAKQKLIGALRVYTQIDETDGKNYTIYEYWNKEECQVYRRLQSDLNYDNLTDYAMFENPTTGELVNEYRHGMEEIPFIPFFNNNIKSSDLDNIKPLIDVYDKVFSGFINDLEDVQELIFVLSGYGGTDLNGFLQDLKKYKVIKMDSDEGAGVSTLNIEIPIEARNSVLDATRKAIFEQGQGFDPRPENFGNQSGEALKFMYSLLEMKTGLMETEFQLGFAKLVRAICNFKNIKCDNIVQTWTRTCIKNEQEQAAICKDSVGIISQKTILKNHPFVEDVEAELKQIQKENEEKAQNSDVYQQMFAKQPNGDGNNGDDSTKEGDNSVGGANEE</sequence>
<dbReference type="InterPro" id="IPR021145">
    <property type="entry name" value="Portal_protein_SPP1_Gp6-like"/>
</dbReference>
<feature type="region of interest" description="Disordered" evidence="1">
    <location>
        <begin position="426"/>
        <end position="471"/>
    </location>
</feature>
<organism evidence="2">
    <name type="scientific">Myoviridae sp. ctW7Z6</name>
    <dbReference type="NCBI Taxonomy" id="2826661"/>
    <lineage>
        <taxon>Viruses</taxon>
        <taxon>Duplodnaviria</taxon>
        <taxon>Heunggongvirae</taxon>
        <taxon>Uroviricota</taxon>
        <taxon>Caudoviricetes</taxon>
    </lineage>
</organism>
<reference evidence="2" key="1">
    <citation type="journal article" date="2021" name="Proc. Natl. Acad. Sci. U.S.A.">
        <title>A Catalog of Tens of Thousands of Viruses from Human Metagenomes Reveals Hidden Associations with Chronic Diseases.</title>
        <authorList>
            <person name="Tisza M.J."/>
            <person name="Buck C.B."/>
        </authorList>
    </citation>
    <scope>NUCLEOTIDE SEQUENCE</scope>
    <source>
        <strain evidence="2">CtW7Z6</strain>
    </source>
</reference>